<proteinExistence type="predicted"/>
<evidence type="ECO:0000313" key="1">
    <source>
        <dbReference type="EMBL" id="OGI64487.1"/>
    </source>
</evidence>
<sequence length="140" mass="16851">MANEMSWKECVDEGVITQSVPDEERSNQMLMMANLRLKFWDKKVADEFIVLKVEAYYDIIKELLFAHLYKNGYNCTNHLCLIAYLKEKIKDFDFETQKIDELRKVRNEINYRGLTIKKDYLERNELEFKNIIKRLKEELG</sequence>
<dbReference type="Proteomes" id="UP000178700">
    <property type="component" value="Unassembled WGS sequence"/>
</dbReference>
<organism evidence="1 2">
    <name type="scientific">Candidatus Nomurabacteria bacterium RIFCSPHIGHO2_01_FULL_39_10</name>
    <dbReference type="NCBI Taxonomy" id="1801733"/>
    <lineage>
        <taxon>Bacteria</taxon>
        <taxon>Candidatus Nomuraibacteriota</taxon>
    </lineage>
</organism>
<protein>
    <recommendedName>
        <fullName evidence="3">HEPN domain-containing protein</fullName>
    </recommendedName>
</protein>
<comment type="caution">
    <text evidence="1">The sequence shown here is derived from an EMBL/GenBank/DDBJ whole genome shotgun (WGS) entry which is preliminary data.</text>
</comment>
<dbReference type="EMBL" id="MFTJ01000050">
    <property type="protein sequence ID" value="OGI64487.1"/>
    <property type="molecule type" value="Genomic_DNA"/>
</dbReference>
<evidence type="ECO:0000313" key="2">
    <source>
        <dbReference type="Proteomes" id="UP000178700"/>
    </source>
</evidence>
<gene>
    <name evidence="1" type="ORF">A2642_01840</name>
</gene>
<evidence type="ECO:0008006" key="3">
    <source>
        <dbReference type="Google" id="ProtNLM"/>
    </source>
</evidence>
<accession>A0A1F6V487</accession>
<name>A0A1F6V487_9BACT</name>
<dbReference type="Gene3D" id="1.20.120.330">
    <property type="entry name" value="Nucleotidyltransferases domain 2"/>
    <property type="match status" value="1"/>
</dbReference>
<reference evidence="1 2" key="1">
    <citation type="journal article" date="2016" name="Nat. Commun.">
        <title>Thousands of microbial genomes shed light on interconnected biogeochemical processes in an aquifer system.</title>
        <authorList>
            <person name="Anantharaman K."/>
            <person name="Brown C.T."/>
            <person name="Hug L.A."/>
            <person name="Sharon I."/>
            <person name="Castelle C.J."/>
            <person name="Probst A.J."/>
            <person name="Thomas B.C."/>
            <person name="Singh A."/>
            <person name="Wilkins M.J."/>
            <person name="Karaoz U."/>
            <person name="Brodie E.L."/>
            <person name="Williams K.H."/>
            <person name="Hubbard S.S."/>
            <person name="Banfield J.F."/>
        </authorList>
    </citation>
    <scope>NUCLEOTIDE SEQUENCE [LARGE SCALE GENOMIC DNA]</scope>
</reference>
<dbReference type="AlphaFoldDB" id="A0A1F6V487"/>